<protein>
    <submittedName>
        <fullName evidence="2">Uncharacterized protein</fullName>
    </submittedName>
</protein>
<organism evidence="2 3">
    <name type="scientific">Strigomonas culicis</name>
    <dbReference type="NCBI Taxonomy" id="28005"/>
    <lineage>
        <taxon>Eukaryota</taxon>
        <taxon>Discoba</taxon>
        <taxon>Euglenozoa</taxon>
        <taxon>Kinetoplastea</taxon>
        <taxon>Metakinetoplastina</taxon>
        <taxon>Trypanosomatida</taxon>
        <taxon>Trypanosomatidae</taxon>
        <taxon>Strigomonadinae</taxon>
        <taxon>Strigomonas</taxon>
    </lineage>
</organism>
<evidence type="ECO:0000313" key="3">
    <source>
        <dbReference type="Proteomes" id="UP000015354"/>
    </source>
</evidence>
<reference evidence="2 3" key="1">
    <citation type="journal article" date="2013" name="PLoS ONE">
        <title>Predicting the Proteins of Angomonas deanei, Strigomonas culicis and Their Respective Endosymbionts Reveals New Aspects of the Trypanosomatidae Family.</title>
        <authorList>
            <person name="Motta M.C."/>
            <person name="Martins A.C."/>
            <person name="de Souza S.S."/>
            <person name="Catta-Preta C.M."/>
            <person name="Silva R."/>
            <person name="Klein C.C."/>
            <person name="de Almeida L.G."/>
            <person name="de Lima Cunha O."/>
            <person name="Ciapina L.P."/>
            <person name="Brocchi M."/>
            <person name="Colabardini A.C."/>
            <person name="de Araujo Lima B."/>
            <person name="Machado C.R."/>
            <person name="de Almeida Soares C.M."/>
            <person name="Probst C.M."/>
            <person name="de Menezes C.B."/>
            <person name="Thompson C.E."/>
            <person name="Bartholomeu D.C."/>
            <person name="Gradia D.F."/>
            <person name="Pavoni D.P."/>
            <person name="Grisard E.C."/>
            <person name="Fantinatti-Garboggini F."/>
            <person name="Marchini F.K."/>
            <person name="Rodrigues-Luiz G.F."/>
            <person name="Wagner G."/>
            <person name="Goldman G.H."/>
            <person name="Fietto J.L."/>
            <person name="Elias M.C."/>
            <person name="Goldman M.H."/>
            <person name="Sagot M.F."/>
            <person name="Pereira M."/>
            <person name="Stoco P.H."/>
            <person name="de Mendonca-Neto R.P."/>
            <person name="Teixeira S.M."/>
            <person name="Maciel T.E."/>
            <person name="de Oliveira Mendes T.A."/>
            <person name="Urmenyi T.P."/>
            <person name="de Souza W."/>
            <person name="Schenkman S."/>
            <person name="de Vasconcelos A.T."/>
        </authorList>
    </citation>
    <scope>NUCLEOTIDE SEQUENCE [LARGE SCALE GENOMIC DNA]</scope>
</reference>
<keyword evidence="3" id="KW-1185">Reference proteome</keyword>
<sequence>MWWMAVEDEGAGRPLVLRVRVGFLLLVAAFTEPLGPLGGGWLFPVYKPAYDDEATVVSFAFSIDNNVLLA</sequence>
<comment type="caution">
    <text evidence="2">The sequence shown here is derived from an EMBL/GenBank/DDBJ whole genome shotgun (WGS) entry which is preliminary data.</text>
</comment>
<feature type="transmembrane region" description="Helical" evidence="1">
    <location>
        <begin position="21"/>
        <end position="43"/>
    </location>
</feature>
<proteinExistence type="predicted"/>
<evidence type="ECO:0000313" key="2">
    <source>
        <dbReference type="EMBL" id="EPY17502.1"/>
    </source>
</evidence>
<keyword evidence="1" id="KW-0472">Membrane</keyword>
<accession>S9THI0</accession>
<dbReference type="AlphaFoldDB" id="S9THI0"/>
<name>S9THI0_9TRYP</name>
<keyword evidence="1" id="KW-0812">Transmembrane</keyword>
<evidence type="ECO:0000256" key="1">
    <source>
        <dbReference type="SAM" id="Phobius"/>
    </source>
</evidence>
<dbReference type="EMBL" id="ATMH01010453">
    <property type="protein sequence ID" value="EPY17502.1"/>
    <property type="molecule type" value="Genomic_DNA"/>
</dbReference>
<gene>
    <name evidence="2" type="ORF">STCU_10594</name>
</gene>
<keyword evidence="1" id="KW-1133">Transmembrane helix</keyword>
<dbReference type="Proteomes" id="UP000015354">
    <property type="component" value="Unassembled WGS sequence"/>
</dbReference>